<dbReference type="Proteomes" id="UP001338125">
    <property type="component" value="Unassembled WGS sequence"/>
</dbReference>
<dbReference type="InterPro" id="IPR012951">
    <property type="entry name" value="BBE"/>
</dbReference>
<evidence type="ECO:0000256" key="2">
    <source>
        <dbReference type="ARBA" id="ARBA00023002"/>
    </source>
</evidence>
<dbReference type="Gene3D" id="3.30.465.10">
    <property type="match status" value="2"/>
</dbReference>
<keyword evidence="2" id="KW-0560">Oxidoreductase</keyword>
<evidence type="ECO:0000259" key="4">
    <source>
        <dbReference type="PROSITE" id="PS51387"/>
    </source>
</evidence>
<evidence type="ECO:0000256" key="3">
    <source>
        <dbReference type="SAM" id="SignalP"/>
    </source>
</evidence>
<dbReference type="EMBL" id="JAVFKD010000010">
    <property type="protein sequence ID" value="KAK5994310.1"/>
    <property type="molecule type" value="Genomic_DNA"/>
</dbReference>
<proteinExistence type="inferred from homology"/>
<feature type="domain" description="FAD-binding PCMH-type" evidence="4">
    <location>
        <begin position="117"/>
        <end position="296"/>
    </location>
</feature>
<dbReference type="InterPro" id="IPR006094">
    <property type="entry name" value="Oxid_FAD_bind_N"/>
</dbReference>
<gene>
    <name evidence="5" type="ORF">PT974_04783</name>
</gene>
<evidence type="ECO:0000256" key="1">
    <source>
        <dbReference type="ARBA" id="ARBA00005466"/>
    </source>
</evidence>
<accession>A0ABR0SRG1</accession>
<dbReference type="Pfam" id="PF08031">
    <property type="entry name" value="BBE"/>
    <property type="match status" value="1"/>
</dbReference>
<dbReference type="PANTHER" id="PTHR13878">
    <property type="entry name" value="GULONOLACTONE OXIDASE"/>
    <property type="match status" value="1"/>
</dbReference>
<feature type="chain" id="PRO_5047167364" evidence="3">
    <location>
        <begin position="30"/>
        <end position="551"/>
    </location>
</feature>
<dbReference type="Pfam" id="PF01565">
    <property type="entry name" value="FAD_binding_4"/>
    <property type="match status" value="1"/>
</dbReference>
<comment type="similarity">
    <text evidence="1">Belongs to the oxygen-dependent FAD-linked oxidoreductase family.</text>
</comment>
<dbReference type="InterPro" id="IPR036318">
    <property type="entry name" value="FAD-bd_PCMH-like_sf"/>
</dbReference>
<evidence type="ECO:0000313" key="6">
    <source>
        <dbReference type="Proteomes" id="UP001338125"/>
    </source>
</evidence>
<dbReference type="PROSITE" id="PS51387">
    <property type="entry name" value="FAD_PCMH"/>
    <property type="match status" value="1"/>
</dbReference>
<protein>
    <submittedName>
        <fullName evidence="5">VAO-type flavoprotein oxidase</fullName>
    </submittedName>
</protein>
<dbReference type="InterPro" id="IPR050432">
    <property type="entry name" value="FAD-linked_Oxidoreductases_BP"/>
</dbReference>
<keyword evidence="3" id="KW-0732">Signal</keyword>
<feature type="signal peptide" evidence="3">
    <location>
        <begin position="1"/>
        <end position="29"/>
    </location>
</feature>
<keyword evidence="6" id="KW-1185">Reference proteome</keyword>
<reference evidence="5 6" key="1">
    <citation type="submission" date="2024-01" db="EMBL/GenBank/DDBJ databases">
        <title>Complete genome of Cladobotryum mycophilum ATHUM6906.</title>
        <authorList>
            <person name="Christinaki A.C."/>
            <person name="Myridakis A.I."/>
            <person name="Kouvelis V.N."/>
        </authorList>
    </citation>
    <scope>NUCLEOTIDE SEQUENCE [LARGE SCALE GENOMIC DNA]</scope>
    <source>
        <strain evidence="5 6">ATHUM6906</strain>
    </source>
</reference>
<comment type="caution">
    <text evidence="5">The sequence shown here is derived from an EMBL/GenBank/DDBJ whole genome shotgun (WGS) entry which is preliminary data.</text>
</comment>
<dbReference type="InterPro" id="IPR016169">
    <property type="entry name" value="FAD-bd_PCMH_sub2"/>
</dbReference>
<dbReference type="PANTHER" id="PTHR13878:SF91">
    <property type="entry name" value="FAD BINDING DOMAIN PROTEIN (AFU_ORTHOLOGUE AFUA_6G12070)-RELATED"/>
    <property type="match status" value="1"/>
</dbReference>
<evidence type="ECO:0000313" key="5">
    <source>
        <dbReference type="EMBL" id="KAK5994310.1"/>
    </source>
</evidence>
<dbReference type="InterPro" id="IPR016166">
    <property type="entry name" value="FAD-bd_PCMH"/>
</dbReference>
<sequence>MHSAIIIPVLYSWSSAWVAASSYAGTASCRNIPGDAGWPVKNAWDSLNTTVAGRLIATSPAAHVCHDPTFSDAACKSVSQEWDLQPFMTSQPGEILSTWFQNQSCNPFTPRASPCQLGNYASYIINVSSIADITAGLQFSQQNNIRLVIKNSGHDFYGKSTGKGALSLWTRNLNNKQLISAYDSSYYRGPAIKLGAGVTGGDAAKFASQNGYRIVAGSCPTVGLVGGFTQGGGHSFLSGLYGFGADNVLEWEVVLASGEHVVATPTQYQDLYWALSGGGGGTYGVVVSMTVRVFPEGQTAIASLSFNVTTAGGVDKFWGAVGTFLTETKLIVDDHGIVAASGITNDTLGVIGMFAPGLNKTALTSLLKPLISALAKKGISAQAANLVVSDSPSYYALNSSAIVAGIKAATDGGKFTVSAVALNAKGQGRAIAPVASNSVQPAFLDAYLSLIFSATWSLDQPWSDATKLQDKFANSIMPVLEAATPGAGAYNNEANWEQPNFQQTFYGSTYDKLKLIKKIYDPQNVFYGLTAVGSEAWAPDAQGRLCRTGAA</sequence>
<name>A0ABR0SRG1_9HYPO</name>
<organism evidence="5 6">
    <name type="scientific">Cladobotryum mycophilum</name>
    <dbReference type="NCBI Taxonomy" id="491253"/>
    <lineage>
        <taxon>Eukaryota</taxon>
        <taxon>Fungi</taxon>
        <taxon>Dikarya</taxon>
        <taxon>Ascomycota</taxon>
        <taxon>Pezizomycotina</taxon>
        <taxon>Sordariomycetes</taxon>
        <taxon>Hypocreomycetidae</taxon>
        <taxon>Hypocreales</taxon>
        <taxon>Hypocreaceae</taxon>
        <taxon>Cladobotryum</taxon>
    </lineage>
</organism>
<dbReference type="SUPFAM" id="SSF56176">
    <property type="entry name" value="FAD-binding/transporter-associated domain-like"/>
    <property type="match status" value="1"/>
</dbReference>
<dbReference type="Gene3D" id="3.40.462.20">
    <property type="match status" value="1"/>
</dbReference>